<evidence type="ECO:0000313" key="2">
    <source>
        <dbReference type="EMBL" id="RIH90103.1"/>
    </source>
</evidence>
<reference evidence="2 3" key="1">
    <citation type="submission" date="2018-08" db="EMBL/GenBank/DDBJ databases">
        <title>Meiothermus luteus KCTC 52599 genome sequencing project.</title>
        <authorList>
            <person name="Da Costa M.S."/>
            <person name="Albuquerque L."/>
            <person name="Raposo P."/>
            <person name="Froufe H.J.C."/>
            <person name="Barroso C.S."/>
            <person name="Egas C."/>
        </authorList>
    </citation>
    <scope>NUCLEOTIDE SEQUENCE [LARGE SCALE GENOMIC DNA]</scope>
    <source>
        <strain evidence="2 3">KCTC 52599</strain>
    </source>
</reference>
<evidence type="ECO:0000256" key="1">
    <source>
        <dbReference type="SAM" id="MobiDB-lite"/>
    </source>
</evidence>
<protein>
    <submittedName>
        <fullName evidence="2">Uncharacterized protein</fullName>
    </submittedName>
</protein>
<keyword evidence="3" id="KW-1185">Reference proteome</keyword>
<dbReference type="EMBL" id="QWKZ01000001">
    <property type="protein sequence ID" value="RIH90103.1"/>
    <property type="molecule type" value="Genomic_DNA"/>
</dbReference>
<accession>A0A399F200</accession>
<feature type="region of interest" description="Disordered" evidence="1">
    <location>
        <begin position="20"/>
        <end position="42"/>
    </location>
</feature>
<comment type="caution">
    <text evidence="2">The sequence shown here is derived from an EMBL/GenBank/DDBJ whole genome shotgun (WGS) entry which is preliminary data.</text>
</comment>
<proteinExistence type="predicted"/>
<evidence type="ECO:0000313" key="3">
    <source>
        <dbReference type="Proteomes" id="UP000265800"/>
    </source>
</evidence>
<dbReference type="Proteomes" id="UP000265800">
    <property type="component" value="Unassembled WGS sequence"/>
</dbReference>
<dbReference type="AlphaFoldDB" id="A0A399F200"/>
<organism evidence="2 3">
    <name type="scientific">Meiothermus luteus</name>
    <dbReference type="NCBI Taxonomy" id="2026184"/>
    <lineage>
        <taxon>Bacteria</taxon>
        <taxon>Thermotogati</taxon>
        <taxon>Deinococcota</taxon>
        <taxon>Deinococci</taxon>
        <taxon>Thermales</taxon>
        <taxon>Thermaceae</taxon>
        <taxon>Meiothermus</taxon>
    </lineage>
</organism>
<name>A0A399F200_9DEIN</name>
<gene>
    <name evidence="2" type="ORF">Mlute_00025</name>
</gene>
<sequence>MGEVIAMGKHKALKHLARGHELGMGRSTQTHGDKRQKRLRTRSARLRAALRDE</sequence>